<evidence type="ECO:0000313" key="4">
    <source>
        <dbReference type="Proteomes" id="UP000637239"/>
    </source>
</evidence>
<evidence type="ECO:0000256" key="2">
    <source>
        <dbReference type="SAM" id="MobiDB-lite"/>
    </source>
</evidence>
<sequence>MVAWAEFEVQKLITWMEHNLDFINYSPIMTWVQRAKEEAFPDSRHIDINRIRVKYYNLKAAWKSAKSHLVEFKVMSGEGNEECNDAVRHAMDKKCLFYWRLDRIFMSNPQLSCPSDFADNMLSVRMTRSQPQVQTEQALPPPTTKSQDQTMPDTYPNPLQSQQNSPAQPQAKAISNPIQIPPTPPAQPQATATSIPSPNLNSNLSSSGPRPLAPNPSGHVLSTFKGPSPAHQPAREQPAQVEPSHNNTNTNVQPPPPPPLVQEKEQLEHDEDAAFNQYLTAVPRAERMKIETYITQLRARHQRRIIQIKGRQLRRRADAESPDATVTMRTEYEQRIRDLELQNTRLQEDYEEKLLYFEARNANVQEELEKGIRDVRSWKAETQEKYENMICVLKSQNAKRQEEYEQQIRDLESQNANIQEEHGQQTRDVEIRNAKMQGEYEERIQDLETQHAKMQEEYEERIRELESRNGNAKMQGEYEERIWDLESRNTRMQEEHKKQMANIQSEQFERFMDMHRHFGEQQAKAHDKHMKLQSRMFSKAFDSVVRMAAGDVSGDQGGGS</sequence>
<accession>A0A7R7VS88</accession>
<proteinExistence type="predicted"/>
<evidence type="ECO:0000313" key="3">
    <source>
        <dbReference type="EMBL" id="BCR89832.1"/>
    </source>
</evidence>
<evidence type="ECO:0000256" key="1">
    <source>
        <dbReference type="SAM" id="Coils"/>
    </source>
</evidence>
<protein>
    <submittedName>
        <fullName evidence="3">Uncharacterized protein</fullName>
    </submittedName>
</protein>
<feature type="compositionally biased region" description="Polar residues" evidence="2">
    <location>
        <begin position="243"/>
        <end position="252"/>
    </location>
</feature>
<dbReference type="RefSeq" id="XP_043138354.1">
    <property type="nucleotide sequence ID" value="XM_043280812.1"/>
</dbReference>
<keyword evidence="4" id="KW-1185">Reference proteome</keyword>
<dbReference type="Proteomes" id="UP000637239">
    <property type="component" value="Chromosome 5"/>
</dbReference>
<keyword evidence="1" id="KW-0175">Coiled coil</keyword>
<dbReference type="EMBL" id="AP024420">
    <property type="protein sequence ID" value="BCR89832.1"/>
    <property type="molecule type" value="Genomic_DNA"/>
</dbReference>
<feature type="region of interest" description="Disordered" evidence="2">
    <location>
        <begin position="128"/>
        <end position="262"/>
    </location>
</feature>
<dbReference type="KEGG" id="ache:ACHE_51030A"/>
<reference evidence="3" key="2">
    <citation type="submission" date="2021-02" db="EMBL/GenBank/DDBJ databases">
        <title>Aspergillus chevalieri M1 genome sequence.</title>
        <authorList>
            <person name="Kadooka C."/>
            <person name="Mori K."/>
            <person name="Futagami T."/>
        </authorList>
    </citation>
    <scope>NUCLEOTIDE SEQUENCE</scope>
    <source>
        <strain evidence="3">M1</strain>
    </source>
</reference>
<feature type="compositionally biased region" description="Low complexity" evidence="2">
    <location>
        <begin position="188"/>
        <end position="210"/>
    </location>
</feature>
<feature type="coiled-coil region" evidence="1">
    <location>
        <begin position="329"/>
        <end position="475"/>
    </location>
</feature>
<gene>
    <name evidence="3" type="ORF">ACHE_51030A</name>
</gene>
<name>A0A7R7VS88_ASPCH</name>
<dbReference type="AlphaFoldDB" id="A0A7R7VS88"/>
<dbReference type="GeneID" id="66984190"/>
<feature type="compositionally biased region" description="Polar residues" evidence="2">
    <location>
        <begin position="128"/>
        <end position="137"/>
    </location>
</feature>
<feature type="compositionally biased region" description="Low complexity" evidence="2">
    <location>
        <begin position="156"/>
        <end position="171"/>
    </location>
</feature>
<organism evidence="3 4">
    <name type="scientific">Aspergillus chevalieri</name>
    <name type="common">Eurotium chevalieri</name>
    <dbReference type="NCBI Taxonomy" id="182096"/>
    <lineage>
        <taxon>Eukaryota</taxon>
        <taxon>Fungi</taxon>
        <taxon>Dikarya</taxon>
        <taxon>Ascomycota</taxon>
        <taxon>Pezizomycotina</taxon>
        <taxon>Eurotiomycetes</taxon>
        <taxon>Eurotiomycetidae</taxon>
        <taxon>Eurotiales</taxon>
        <taxon>Aspergillaceae</taxon>
        <taxon>Aspergillus</taxon>
        <taxon>Aspergillus subgen. Aspergillus</taxon>
    </lineage>
</organism>
<reference evidence="3" key="1">
    <citation type="submission" date="2021-01" db="EMBL/GenBank/DDBJ databases">
        <authorList>
            <consortium name="Aspergillus chevalieri M1 genome sequencing consortium"/>
            <person name="Kazuki M."/>
            <person name="Futagami T."/>
        </authorList>
    </citation>
    <scope>NUCLEOTIDE SEQUENCE</scope>
    <source>
        <strain evidence="3">M1</strain>
    </source>
</reference>